<protein>
    <recommendedName>
        <fullName evidence="10">Peptidase S1 domain-containing protein</fullName>
    </recommendedName>
</protein>
<keyword evidence="5" id="KW-1015">Disulfide bond</keyword>
<keyword evidence="3 7" id="KW-0378">Hydrolase</keyword>
<reference evidence="11" key="1">
    <citation type="submission" date="2021-03" db="EMBL/GenBank/DDBJ databases">
        <title>Chromosome level genome of the anhydrobiotic midge Polypedilum vanderplanki.</title>
        <authorList>
            <person name="Yoshida Y."/>
            <person name="Kikawada T."/>
            <person name="Gusev O."/>
        </authorList>
    </citation>
    <scope>NUCLEOTIDE SEQUENCE</scope>
    <source>
        <strain evidence="11">NIAS01</strain>
        <tissue evidence="11">Whole body or cell culture</tissue>
    </source>
</reference>
<dbReference type="PROSITE" id="PS00134">
    <property type="entry name" value="TRYPSIN_HIS"/>
    <property type="match status" value="1"/>
</dbReference>
<proteinExistence type="inferred from homology"/>
<keyword evidence="4 7" id="KW-0720">Serine protease</keyword>
<comment type="caution">
    <text evidence="11">The sequence shown here is derived from an EMBL/GenBank/DDBJ whole genome shotgun (WGS) entry which is preliminary data.</text>
</comment>
<keyword evidence="8" id="KW-0472">Membrane</keyword>
<feature type="transmembrane region" description="Helical" evidence="8">
    <location>
        <begin position="143"/>
        <end position="164"/>
    </location>
</feature>
<evidence type="ECO:0000256" key="3">
    <source>
        <dbReference type="ARBA" id="ARBA00022801"/>
    </source>
</evidence>
<dbReference type="InterPro" id="IPR001254">
    <property type="entry name" value="Trypsin_dom"/>
</dbReference>
<dbReference type="InterPro" id="IPR043504">
    <property type="entry name" value="Peptidase_S1_PA_chymotrypsin"/>
</dbReference>
<keyword evidence="1 7" id="KW-0645">Protease</keyword>
<dbReference type="CDD" id="cd00190">
    <property type="entry name" value="Tryp_SPc"/>
    <property type="match status" value="1"/>
</dbReference>
<organism evidence="11 12">
    <name type="scientific">Polypedilum vanderplanki</name>
    <name type="common">Sleeping chironomid midge</name>
    <dbReference type="NCBI Taxonomy" id="319348"/>
    <lineage>
        <taxon>Eukaryota</taxon>
        <taxon>Metazoa</taxon>
        <taxon>Ecdysozoa</taxon>
        <taxon>Arthropoda</taxon>
        <taxon>Hexapoda</taxon>
        <taxon>Insecta</taxon>
        <taxon>Pterygota</taxon>
        <taxon>Neoptera</taxon>
        <taxon>Endopterygota</taxon>
        <taxon>Diptera</taxon>
        <taxon>Nematocera</taxon>
        <taxon>Chironomoidea</taxon>
        <taxon>Chironomidae</taxon>
        <taxon>Chironominae</taxon>
        <taxon>Polypedilum</taxon>
        <taxon>Polypedilum</taxon>
    </lineage>
</organism>
<dbReference type="InterPro" id="IPR009003">
    <property type="entry name" value="Peptidase_S1_PA"/>
</dbReference>
<evidence type="ECO:0000259" key="10">
    <source>
        <dbReference type="PROSITE" id="PS50240"/>
    </source>
</evidence>
<dbReference type="PROSITE" id="PS00135">
    <property type="entry name" value="TRYPSIN_SER"/>
    <property type="match status" value="1"/>
</dbReference>
<evidence type="ECO:0000256" key="6">
    <source>
        <dbReference type="ARBA" id="ARBA00024195"/>
    </source>
</evidence>
<evidence type="ECO:0000256" key="5">
    <source>
        <dbReference type="ARBA" id="ARBA00023157"/>
    </source>
</evidence>
<dbReference type="GO" id="GO:0006508">
    <property type="term" value="P:proteolysis"/>
    <property type="evidence" value="ECO:0007669"/>
    <property type="project" value="UniProtKB-KW"/>
</dbReference>
<dbReference type="FunFam" id="2.40.10.10:FF:000068">
    <property type="entry name" value="transmembrane protease serine 2"/>
    <property type="match status" value="1"/>
</dbReference>
<keyword evidence="8" id="KW-1133">Transmembrane helix</keyword>
<dbReference type="PRINTS" id="PR00722">
    <property type="entry name" value="CHYMOTRYPSIN"/>
</dbReference>
<keyword evidence="8" id="KW-0812">Transmembrane</keyword>
<dbReference type="InterPro" id="IPR018114">
    <property type="entry name" value="TRYPSIN_HIS"/>
</dbReference>
<dbReference type="AlphaFoldDB" id="A0A9J6BJJ5"/>
<gene>
    <name evidence="11" type="ORF">PVAND_000037</name>
</gene>
<evidence type="ECO:0000256" key="2">
    <source>
        <dbReference type="ARBA" id="ARBA00022757"/>
    </source>
</evidence>
<evidence type="ECO:0000256" key="1">
    <source>
        <dbReference type="ARBA" id="ARBA00022670"/>
    </source>
</evidence>
<keyword evidence="9" id="KW-0732">Signal</keyword>
<evidence type="ECO:0000256" key="9">
    <source>
        <dbReference type="SAM" id="SignalP"/>
    </source>
</evidence>
<dbReference type="OrthoDB" id="8440449at2759"/>
<dbReference type="Pfam" id="PF00089">
    <property type="entry name" value="Trypsin"/>
    <property type="match status" value="1"/>
</dbReference>
<keyword evidence="12" id="KW-1185">Reference proteome</keyword>
<comment type="similarity">
    <text evidence="6">Belongs to the peptidase S1 family. CLIP subfamily.</text>
</comment>
<evidence type="ECO:0000256" key="4">
    <source>
        <dbReference type="ARBA" id="ARBA00022825"/>
    </source>
</evidence>
<dbReference type="Proteomes" id="UP001107558">
    <property type="component" value="Chromosome 3"/>
</dbReference>
<feature type="domain" description="Peptidase S1" evidence="10">
    <location>
        <begin position="29"/>
        <end position="261"/>
    </location>
</feature>
<dbReference type="InterPro" id="IPR050430">
    <property type="entry name" value="Peptidase_S1"/>
</dbReference>
<dbReference type="GO" id="GO:0007586">
    <property type="term" value="P:digestion"/>
    <property type="evidence" value="ECO:0007669"/>
    <property type="project" value="UniProtKB-KW"/>
</dbReference>
<evidence type="ECO:0000313" key="12">
    <source>
        <dbReference type="Proteomes" id="UP001107558"/>
    </source>
</evidence>
<dbReference type="InterPro" id="IPR033116">
    <property type="entry name" value="TRYPSIN_SER"/>
</dbReference>
<evidence type="ECO:0000256" key="8">
    <source>
        <dbReference type="SAM" id="Phobius"/>
    </source>
</evidence>
<name>A0A9J6BJJ5_POLVA</name>
<dbReference type="PANTHER" id="PTHR24276:SF91">
    <property type="entry name" value="AT26814P-RELATED"/>
    <property type="match status" value="1"/>
</dbReference>
<keyword evidence="2" id="KW-0222">Digestion</keyword>
<feature type="chain" id="PRO_5039920857" description="Peptidase S1 domain-containing protein" evidence="9">
    <location>
        <begin position="22"/>
        <end position="261"/>
    </location>
</feature>
<sequence length="261" mass="28642">MKFILCISVFFALLIFTSLKAEEEISQYVINGEDTSVQDHPYMAHIYTTFLPTCGASILSQRTVLTAAHCLIFFISQPVLVSVVVGSSYRDGRNGQSYRTSRIFLHPDYVPGPNVYDIAVVRTISRIQFSLYVQPISLAGPEYIGVNIPGVFVGFGFIGYGAILPRQADRLQKMYTTTISNDDCKERYSATHRGEFVVDQKICVVSGPRTSVCGGDSGGALVINGSIAGVISWRTFPCGDGLPDVFIRISATRDWILSVLT</sequence>
<dbReference type="PANTHER" id="PTHR24276">
    <property type="entry name" value="POLYSERASE-RELATED"/>
    <property type="match status" value="1"/>
</dbReference>
<evidence type="ECO:0000256" key="7">
    <source>
        <dbReference type="RuleBase" id="RU363034"/>
    </source>
</evidence>
<dbReference type="Gene3D" id="2.40.10.10">
    <property type="entry name" value="Trypsin-like serine proteases"/>
    <property type="match status" value="1"/>
</dbReference>
<feature type="signal peptide" evidence="9">
    <location>
        <begin position="1"/>
        <end position="21"/>
    </location>
</feature>
<evidence type="ECO:0000313" key="11">
    <source>
        <dbReference type="EMBL" id="KAG5669743.1"/>
    </source>
</evidence>
<dbReference type="PROSITE" id="PS50240">
    <property type="entry name" value="TRYPSIN_DOM"/>
    <property type="match status" value="1"/>
</dbReference>
<dbReference type="GO" id="GO:0004252">
    <property type="term" value="F:serine-type endopeptidase activity"/>
    <property type="evidence" value="ECO:0007669"/>
    <property type="project" value="InterPro"/>
</dbReference>
<dbReference type="SMART" id="SM00020">
    <property type="entry name" value="Tryp_SPc"/>
    <property type="match status" value="1"/>
</dbReference>
<accession>A0A9J6BJJ5</accession>
<dbReference type="InterPro" id="IPR001314">
    <property type="entry name" value="Peptidase_S1A"/>
</dbReference>
<dbReference type="SUPFAM" id="SSF50494">
    <property type="entry name" value="Trypsin-like serine proteases"/>
    <property type="match status" value="1"/>
</dbReference>
<dbReference type="EMBL" id="JADBJN010000003">
    <property type="protein sequence ID" value="KAG5669743.1"/>
    <property type="molecule type" value="Genomic_DNA"/>
</dbReference>